<keyword evidence="1" id="KW-0732">Signal</keyword>
<dbReference type="Proteomes" id="UP000199518">
    <property type="component" value="Unassembled WGS sequence"/>
</dbReference>
<evidence type="ECO:0000313" key="2">
    <source>
        <dbReference type="EMBL" id="SFI96601.1"/>
    </source>
</evidence>
<accession>A0A1I3MI60</accession>
<dbReference type="RefSeq" id="WP_139228545.1">
    <property type="nucleotide sequence ID" value="NZ_FOQD01000014.1"/>
</dbReference>
<evidence type="ECO:0000256" key="1">
    <source>
        <dbReference type="SAM" id="SignalP"/>
    </source>
</evidence>
<protein>
    <submittedName>
        <fullName evidence="2">Uncharacterized domain TIGR03067 protein</fullName>
    </submittedName>
</protein>
<dbReference type="AlphaFoldDB" id="A0A1I3MI60"/>
<sequence length="281" mass="30464">MGRVLGISLGIACLLAAGLNAKADEVVQPLNGQWVVVELVEDGNVVPKEAIPEWLPSGGRMDIADGAIIFTSHIDGKKHATLYSIDSTRYPQIITLTKQDMTVVKGIFKQEGQKLYVCLSAPNVPTPPPAFASEPGSKQVLMVMQRAAATPPVTAANPNPAPPAHPAALVVTDSEVARMLIGTWQYDDSFGALIIQFRGDGTYSTTRSVEQLRMFKEVFIETPLSNGTWRVQKGQIVFNVLAALYADRVGQTFSFSVRSISATDFIFVDYLGRVGRATRIK</sequence>
<evidence type="ECO:0000313" key="3">
    <source>
        <dbReference type="Proteomes" id="UP000199518"/>
    </source>
</evidence>
<organism evidence="2 3">
    <name type="scientific">Planctomicrobium piriforme</name>
    <dbReference type="NCBI Taxonomy" id="1576369"/>
    <lineage>
        <taxon>Bacteria</taxon>
        <taxon>Pseudomonadati</taxon>
        <taxon>Planctomycetota</taxon>
        <taxon>Planctomycetia</taxon>
        <taxon>Planctomycetales</taxon>
        <taxon>Planctomycetaceae</taxon>
        <taxon>Planctomicrobium</taxon>
    </lineage>
</organism>
<feature type="signal peptide" evidence="1">
    <location>
        <begin position="1"/>
        <end position="23"/>
    </location>
</feature>
<gene>
    <name evidence="2" type="ORF">SAMN05421753_11412</name>
</gene>
<dbReference type="OrthoDB" id="292826at2"/>
<proteinExistence type="predicted"/>
<feature type="chain" id="PRO_5011710454" evidence="1">
    <location>
        <begin position="24"/>
        <end position="281"/>
    </location>
</feature>
<keyword evidence="3" id="KW-1185">Reference proteome</keyword>
<dbReference type="EMBL" id="FOQD01000014">
    <property type="protein sequence ID" value="SFI96601.1"/>
    <property type="molecule type" value="Genomic_DNA"/>
</dbReference>
<reference evidence="3" key="1">
    <citation type="submission" date="2016-10" db="EMBL/GenBank/DDBJ databases">
        <authorList>
            <person name="Varghese N."/>
            <person name="Submissions S."/>
        </authorList>
    </citation>
    <scope>NUCLEOTIDE SEQUENCE [LARGE SCALE GENOMIC DNA]</scope>
    <source>
        <strain evidence="3">DSM 26348</strain>
    </source>
</reference>
<name>A0A1I3MI60_9PLAN</name>